<comment type="caution">
    <text evidence="3">The sequence shown here is derived from an EMBL/GenBank/DDBJ whole genome shotgun (WGS) entry which is preliminary data.</text>
</comment>
<evidence type="ECO:0000313" key="4">
    <source>
        <dbReference type="Proteomes" id="UP000663828"/>
    </source>
</evidence>
<gene>
    <name evidence="3" type="ORF">XAT740_LOCUS40956</name>
</gene>
<dbReference type="CDD" id="cd05819">
    <property type="entry name" value="NHL"/>
    <property type="match status" value="1"/>
</dbReference>
<dbReference type="Proteomes" id="UP000663828">
    <property type="component" value="Unassembled WGS sequence"/>
</dbReference>
<sequence>MNFNDNNKNLDDNEMFLISLNRHIPLKHLSLIHDLDRKLDECVSTKYDDISSMVQLTYNVKYDSIVIKSILNLLQSGHVSSSFFSLEDVHRIINIYSKNHYFLTFASLHTIKPFTLTCLFCQKPLKILFKERVNVFLNDRVEGGVTYTARCCYVQYYSNSYVKGSKRYVTPQSLYNQKYIHFGGKSVLTMDVVLQYNADLVNMYAGFKNFCEYYNDKISSFLLQRFGKNDPEIRNQVLLGRRLFENVWLVYSTCMLKWILWKATETEIPLNISDREQRNSFFIDLLKCLQRDFSLFWSNHQHKYECGDQCCKAIVLDGFQKSDRFVCQFHREMIRSEELGDIEWGCGVRPEMIRDQENPGYWKNTDYCPKHVHLENVSSTPDSIDQCEYDIIDCNVSRTDRYSSRRTSYGIIVTMYNCGIIINFDELHRCEAPTRVLHHLFMTIENYSPHMQSLPKYLVYDNACGLLLTFRNRLENGRIRATTRTDALSKMTFLVDKFHIGNHRRAICQSQTNPYKYADVNNINTVVCEQKFAKLKKYQNALSSFSFPKTFALLIPILTIPIIITLTHNKLHSSTALTTTTITAETTSTIVTTMQTRDVTTQLISKTTTTKNPCASSSLRWKTAGSTVRSDSSSTLSCTHLFIDSDDTLYGVDKERAYVWRLPTGHTNSITVAGIPGSKGNDSFKLNYPEDVYVDRHGNMYVVDSNNHRVQKFINGTSSGITIAGTTDSGGCSLNQMYYPRGFAFDPSETFMYVADRSCQRVLRYRTDSNSSTSEFVINRDTTAGNSAKQLNGPWSIHISSSKSDELFIVNHDGQSITRWAVGDVEGSFVAGLPGTSCTNSSCFHDPTDVKLDIYMNMYVVDGNNHRVQMFCKNSRIGITIAGNGTAGTSTTHLSYPQGIAFDSNMNMYVCDTGNRRVLKFDKF</sequence>
<dbReference type="EMBL" id="CAJNOR010004727">
    <property type="protein sequence ID" value="CAF1523565.1"/>
    <property type="molecule type" value="Genomic_DNA"/>
</dbReference>
<dbReference type="PROSITE" id="PS51125">
    <property type="entry name" value="NHL"/>
    <property type="match status" value="2"/>
</dbReference>
<name>A0A815USZ7_ADIRI</name>
<evidence type="ECO:0008006" key="5">
    <source>
        <dbReference type="Google" id="ProtNLM"/>
    </source>
</evidence>
<protein>
    <recommendedName>
        <fullName evidence="5">NHL repeat containing protein</fullName>
    </recommendedName>
</protein>
<reference evidence="3" key="1">
    <citation type="submission" date="2021-02" db="EMBL/GenBank/DDBJ databases">
        <authorList>
            <person name="Nowell W R."/>
        </authorList>
    </citation>
    <scope>NUCLEOTIDE SEQUENCE</scope>
</reference>
<evidence type="ECO:0000313" key="3">
    <source>
        <dbReference type="EMBL" id="CAF1523565.1"/>
    </source>
</evidence>
<accession>A0A815USZ7</accession>
<dbReference type="PANTHER" id="PTHR24104:SF25">
    <property type="entry name" value="PROTEIN LIN-41"/>
    <property type="match status" value="1"/>
</dbReference>
<dbReference type="Pfam" id="PF18758">
    <property type="entry name" value="KDZ"/>
    <property type="match status" value="1"/>
</dbReference>
<dbReference type="InterPro" id="IPR001258">
    <property type="entry name" value="NHL_repeat"/>
</dbReference>
<dbReference type="SUPFAM" id="SSF50956">
    <property type="entry name" value="Thermostable phytase (3-phytase)"/>
    <property type="match status" value="1"/>
</dbReference>
<dbReference type="GO" id="GO:0008270">
    <property type="term" value="F:zinc ion binding"/>
    <property type="evidence" value="ECO:0007669"/>
    <property type="project" value="UniProtKB-KW"/>
</dbReference>
<evidence type="ECO:0000256" key="1">
    <source>
        <dbReference type="ARBA" id="ARBA00022737"/>
    </source>
</evidence>
<feature type="repeat" description="NHL" evidence="2">
    <location>
        <begin position="885"/>
        <end position="924"/>
    </location>
</feature>
<keyword evidence="1" id="KW-0677">Repeat</keyword>
<dbReference type="InterPro" id="IPR011042">
    <property type="entry name" value="6-blade_b-propeller_TolB-like"/>
</dbReference>
<dbReference type="Pfam" id="PF01436">
    <property type="entry name" value="NHL"/>
    <property type="match status" value="1"/>
</dbReference>
<evidence type="ECO:0000256" key="2">
    <source>
        <dbReference type="PROSITE-ProRule" id="PRU00504"/>
    </source>
</evidence>
<dbReference type="PANTHER" id="PTHR24104">
    <property type="entry name" value="E3 UBIQUITIN-PROTEIN LIGASE NHLRC1-RELATED"/>
    <property type="match status" value="1"/>
</dbReference>
<keyword evidence="4" id="KW-1185">Reference proteome</keyword>
<proteinExistence type="predicted"/>
<dbReference type="Gene3D" id="2.120.10.30">
    <property type="entry name" value="TolB, C-terminal domain"/>
    <property type="match status" value="2"/>
</dbReference>
<feature type="repeat" description="NHL" evidence="2">
    <location>
        <begin position="686"/>
        <end position="716"/>
    </location>
</feature>
<dbReference type="InterPro" id="IPR040521">
    <property type="entry name" value="KDZ"/>
</dbReference>
<dbReference type="AlphaFoldDB" id="A0A815USZ7"/>
<dbReference type="InterPro" id="IPR050952">
    <property type="entry name" value="TRIM-NHL_E3_ligases"/>
</dbReference>
<organism evidence="3 4">
    <name type="scientific">Adineta ricciae</name>
    <name type="common">Rotifer</name>
    <dbReference type="NCBI Taxonomy" id="249248"/>
    <lineage>
        <taxon>Eukaryota</taxon>
        <taxon>Metazoa</taxon>
        <taxon>Spiralia</taxon>
        <taxon>Gnathifera</taxon>
        <taxon>Rotifera</taxon>
        <taxon>Eurotatoria</taxon>
        <taxon>Bdelloidea</taxon>
        <taxon>Adinetida</taxon>
        <taxon>Adinetidae</taxon>
        <taxon>Adineta</taxon>
    </lineage>
</organism>